<dbReference type="Pfam" id="PF01425">
    <property type="entry name" value="Amidase"/>
    <property type="match status" value="2"/>
</dbReference>
<accession>A0ABV7D5N6</accession>
<protein>
    <submittedName>
        <fullName evidence="3">Amidase</fullName>
    </submittedName>
</protein>
<dbReference type="Gene3D" id="3.90.1300.10">
    <property type="entry name" value="Amidase signature (AS) domain"/>
    <property type="match status" value="1"/>
</dbReference>
<dbReference type="InterPro" id="IPR023631">
    <property type="entry name" value="Amidase_dom"/>
</dbReference>
<proteinExistence type="inferred from homology"/>
<evidence type="ECO:0000259" key="2">
    <source>
        <dbReference type="Pfam" id="PF01425"/>
    </source>
</evidence>
<dbReference type="PROSITE" id="PS00571">
    <property type="entry name" value="AMIDASES"/>
    <property type="match status" value="1"/>
</dbReference>
<reference evidence="4" key="1">
    <citation type="journal article" date="2019" name="Int. J. Syst. Evol. Microbiol.">
        <title>The Global Catalogue of Microorganisms (GCM) 10K type strain sequencing project: providing services to taxonomists for standard genome sequencing and annotation.</title>
        <authorList>
            <consortium name="The Broad Institute Genomics Platform"/>
            <consortium name="The Broad Institute Genome Sequencing Center for Infectious Disease"/>
            <person name="Wu L."/>
            <person name="Ma J."/>
        </authorList>
    </citation>
    <scope>NUCLEOTIDE SEQUENCE [LARGE SCALE GENOMIC DNA]</scope>
    <source>
        <strain evidence="4">KCTC 62164</strain>
    </source>
</reference>
<feature type="domain" description="Amidase" evidence="2">
    <location>
        <begin position="30"/>
        <end position="188"/>
    </location>
</feature>
<dbReference type="EMBL" id="JBHRSL010000006">
    <property type="protein sequence ID" value="MFC3051987.1"/>
    <property type="molecule type" value="Genomic_DNA"/>
</dbReference>
<keyword evidence="4" id="KW-1185">Reference proteome</keyword>
<dbReference type="Proteomes" id="UP001595444">
    <property type="component" value="Unassembled WGS sequence"/>
</dbReference>
<name>A0ABV7D5N6_9PROT</name>
<gene>
    <name evidence="3" type="ORF">ACFOKA_08720</name>
</gene>
<evidence type="ECO:0000313" key="4">
    <source>
        <dbReference type="Proteomes" id="UP001595444"/>
    </source>
</evidence>
<feature type="domain" description="Amidase" evidence="2">
    <location>
        <begin position="271"/>
        <end position="373"/>
    </location>
</feature>
<dbReference type="InterPro" id="IPR000120">
    <property type="entry name" value="Amidase"/>
</dbReference>
<dbReference type="PANTHER" id="PTHR11895">
    <property type="entry name" value="TRANSAMIDASE"/>
    <property type="match status" value="1"/>
</dbReference>
<evidence type="ECO:0000256" key="1">
    <source>
        <dbReference type="ARBA" id="ARBA00009199"/>
    </source>
</evidence>
<dbReference type="InterPro" id="IPR020556">
    <property type="entry name" value="Amidase_CS"/>
</dbReference>
<sequence>MSSANNTEIEQPQTDVGTVFVAEFDLGDSGYTVALKDVIDIKGFPTKAGSAAFNTRNPARVNASIVENLLSSGCRIVGKTTLHELAYGVTGMNAWAGTPVNFNYPDLIPGGSSSGSAVAVAANLCDFSIGTDTGGSIRLPAACCGVYGIKPTFGRLSRHGLTPNSSSLDCVGPFAASAQMLHEAMRCLDPCFAALPDISGLSIGWLDVKALPEIQEGVQAKAAILNPDMKHLSSSLIEDAHMAGITIMAHEMSELFAPLVETGLLGPDIAERLKLASGVTANAVADAERVRVAFTKELNTLFETYDVLALPTLPYFPPRVEDATDMLNIVSITSLTRPFNLSGHPAIALPAGSLNGKPLSLQLVAPKGMDERLIAFAVEYDRRLKSTPDQNLIN</sequence>
<dbReference type="InterPro" id="IPR036928">
    <property type="entry name" value="AS_sf"/>
</dbReference>
<dbReference type="PANTHER" id="PTHR11895:SF7">
    <property type="entry name" value="GLUTAMYL-TRNA(GLN) AMIDOTRANSFERASE SUBUNIT A, MITOCHONDRIAL"/>
    <property type="match status" value="1"/>
</dbReference>
<evidence type="ECO:0000313" key="3">
    <source>
        <dbReference type="EMBL" id="MFC3051987.1"/>
    </source>
</evidence>
<comment type="similarity">
    <text evidence="1">Belongs to the amidase family.</text>
</comment>
<dbReference type="RefSeq" id="WP_194215402.1">
    <property type="nucleotide sequence ID" value="NZ_CP061205.1"/>
</dbReference>
<comment type="caution">
    <text evidence="3">The sequence shown here is derived from an EMBL/GenBank/DDBJ whole genome shotgun (WGS) entry which is preliminary data.</text>
</comment>
<dbReference type="SUPFAM" id="SSF75304">
    <property type="entry name" value="Amidase signature (AS) enzymes"/>
    <property type="match status" value="1"/>
</dbReference>
<organism evidence="3 4">
    <name type="scientific">Kordiimonas pumila</name>
    <dbReference type="NCBI Taxonomy" id="2161677"/>
    <lineage>
        <taxon>Bacteria</taxon>
        <taxon>Pseudomonadati</taxon>
        <taxon>Pseudomonadota</taxon>
        <taxon>Alphaproteobacteria</taxon>
        <taxon>Kordiimonadales</taxon>
        <taxon>Kordiimonadaceae</taxon>
        <taxon>Kordiimonas</taxon>
    </lineage>
</organism>